<dbReference type="InterPro" id="IPR036166">
    <property type="entry name" value="YxeA-like_sf"/>
</dbReference>
<dbReference type="PANTHER" id="PTHR36433:SF2">
    <property type="entry name" value="YXEA FAMILY PROTEIN"/>
    <property type="match status" value="1"/>
</dbReference>
<dbReference type="Proteomes" id="UP001596282">
    <property type="component" value="Unassembled WGS sequence"/>
</dbReference>
<dbReference type="Pfam" id="PF06486">
    <property type="entry name" value="DUF1093"/>
    <property type="match status" value="1"/>
</dbReference>
<name>A0ABW1S0Y8_9LACO</name>
<evidence type="ECO:0000313" key="2">
    <source>
        <dbReference type="Proteomes" id="UP001596282"/>
    </source>
</evidence>
<proteinExistence type="predicted"/>
<reference evidence="2" key="1">
    <citation type="journal article" date="2019" name="Int. J. Syst. Evol. Microbiol.">
        <title>The Global Catalogue of Microorganisms (GCM) 10K type strain sequencing project: providing services to taxonomists for standard genome sequencing and annotation.</title>
        <authorList>
            <consortium name="The Broad Institute Genomics Platform"/>
            <consortium name="The Broad Institute Genome Sequencing Center for Infectious Disease"/>
            <person name="Wu L."/>
            <person name="Ma J."/>
        </authorList>
    </citation>
    <scope>NUCLEOTIDE SEQUENCE [LARGE SCALE GENOMIC DNA]</scope>
    <source>
        <strain evidence="2">CCM 8933</strain>
    </source>
</reference>
<accession>A0ABW1S0Y8</accession>
<sequence>MKKVLISLLVIIGIGVGALLGSSALTKNQGSEFAMALDNVNPMVQVTTVYGLTNRPTGHRIGGAGEDEYTYQIKTVDAAGNRRTLTFDAQKRLKLQHYLKIETKGQNVESWEAVQPASMPGGVLRKLAES</sequence>
<gene>
    <name evidence="1" type="ORF">ACFP5Y_09660</name>
</gene>
<dbReference type="InterPro" id="IPR006542">
    <property type="entry name" value="DUF1093"/>
</dbReference>
<organism evidence="1 2">
    <name type="scientific">Lactiplantibacillus daowaiensis</name>
    <dbReference type="NCBI Taxonomy" id="2559918"/>
    <lineage>
        <taxon>Bacteria</taxon>
        <taxon>Bacillati</taxon>
        <taxon>Bacillota</taxon>
        <taxon>Bacilli</taxon>
        <taxon>Lactobacillales</taxon>
        <taxon>Lactobacillaceae</taxon>
        <taxon>Lactiplantibacillus</taxon>
    </lineage>
</organism>
<dbReference type="EMBL" id="JBHSSC010000038">
    <property type="protein sequence ID" value="MFC6181488.1"/>
    <property type="molecule type" value="Genomic_DNA"/>
</dbReference>
<dbReference type="RefSeq" id="WP_137628793.1">
    <property type="nucleotide sequence ID" value="NZ_BJDJ01000012.1"/>
</dbReference>
<dbReference type="SUPFAM" id="SSF159121">
    <property type="entry name" value="BC4932-like"/>
    <property type="match status" value="1"/>
</dbReference>
<keyword evidence="2" id="KW-1185">Reference proteome</keyword>
<comment type="caution">
    <text evidence="1">The sequence shown here is derived from an EMBL/GenBank/DDBJ whole genome shotgun (WGS) entry which is preliminary data.</text>
</comment>
<dbReference type="PANTHER" id="PTHR36433">
    <property type="entry name" value="HYPOTHETICAL CYTOSOLIC PROTEIN"/>
    <property type="match status" value="1"/>
</dbReference>
<protein>
    <submittedName>
        <fullName evidence="1">YxeA family protein</fullName>
    </submittedName>
</protein>
<evidence type="ECO:0000313" key="1">
    <source>
        <dbReference type="EMBL" id="MFC6181488.1"/>
    </source>
</evidence>
<dbReference type="Gene3D" id="2.40.50.480">
    <property type="match status" value="1"/>
</dbReference>
<dbReference type="NCBIfam" id="TIGR01655">
    <property type="entry name" value="yxeA_fam"/>
    <property type="match status" value="1"/>
</dbReference>